<proteinExistence type="predicted"/>
<dbReference type="EMBL" id="JANJOU010000032">
    <property type="protein sequence ID" value="MCR0985299.1"/>
    <property type="molecule type" value="Genomic_DNA"/>
</dbReference>
<evidence type="ECO:0000313" key="1">
    <source>
        <dbReference type="EMBL" id="MCR0985299.1"/>
    </source>
</evidence>
<accession>A0ABT1XC61</accession>
<name>A0ABT1XC61_9PROT</name>
<organism evidence="1 2">
    <name type="scientific">Roseomonas populi</name>
    <dbReference type="NCBI Taxonomy" id="3121582"/>
    <lineage>
        <taxon>Bacteria</taxon>
        <taxon>Pseudomonadati</taxon>
        <taxon>Pseudomonadota</taxon>
        <taxon>Alphaproteobacteria</taxon>
        <taxon>Acetobacterales</taxon>
        <taxon>Roseomonadaceae</taxon>
        <taxon>Roseomonas</taxon>
    </lineage>
</organism>
<reference evidence="1 2" key="1">
    <citation type="submission" date="2022-06" db="EMBL/GenBank/DDBJ databases">
        <title>Roseomonas CN29.</title>
        <authorList>
            <person name="Cheng Y."/>
            <person name="He X."/>
        </authorList>
    </citation>
    <scope>NUCLEOTIDE SEQUENCE [LARGE SCALE GENOMIC DNA]</scope>
    <source>
        <strain evidence="1 2">CN29</strain>
    </source>
</reference>
<keyword evidence="2" id="KW-1185">Reference proteome</keyword>
<dbReference type="Gene3D" id="1.20.1290.10">
    <property type="entry name" value="AhpD-like"/>
    <property type="match status" value="2"/>
</dbReference>
<dbReference type="InterPro" id="IPR029032">
    <property type="entry name" value="AhpD-like"/>
</dbReference>
<dbReference type="SUPFAM" id="SSF69118">
    <property type="entry name" value="AhpD-like"/>
    <property type="match status" value="2"/>
</dbReference>
<evidence type="ECO:0000313" key="2">
    <source>
        <dbReference type="Proteomes" id="UP001524642"/>
    </source>
</evidence>
<gene>
    <name evidence="1" type="ORF">NRP21_24935</name>
</gene>
<comment type="caution">
    <text evidence="1">The sequence shown here is derived from an EMBL/GenBank/DDBJ whole genome shotgun (WGS) entry which is preliminary data.</text>
</comment>
<evidence type="ECO:0008006" key="3">
    <source>
        <dbReference type="Google" id="ProtNLM"/>
    </source>
</evidence>
<dbReference type="RefSeq" id="WP_257718952.1">
    <property type="nucleotide sequence ID" value="NZ_JANJOU010000032.1"/>
</dbReference>
<dbReference type="Proteomes" id="UP001524642">
    <property type="component" value="Unassembled WGS sequence"/>
</dbReference>
<protein>
    <recommendedName>
        <fullName evidence="3">Carboxymuconolactone decarboxylase family protein</fullName>
    </recommendedName>
</protein>
<sequence>MSKNEAAESDAGGVRAVLETLQAGRGYVLPHRGLMAVALPELHGAYEVMYRALTVDERHMAPLARECVWLAILVACDEPVGTHHVAAFRRCGGTDHEAAALFRQTAWAMGAEVHDFMRGEWAPHFPAFDPAAAYLEAASALNAAGDLPDETARLARLAVHAARGRLWALEVELEAAYGAGLDERRMAEAISLIIWPRGVNPFVRAAETWLRLLRSGRVSPSPAFAAWAAVEGQGALVLERPARGN</sequence>